<dbReference type="EMBL" id="CP034338">
    <property type="protein sequence ID" value="AZL68667.1"/>
    <property type="molecule type" value="Genomic_DNA"/>
</dbReference>
<dbReference type="AlphaFoldDB" id="A0A3S8UKA6"/>
<protein>
    <submittedName>
        <fullName evidence="1">Uncharacterized protein</fullName>
    </submittedName>
</protein>
<dbReference type="KEGG" id="pory:EJA05_13410"/>
<reference evidence="1 2" key="1">
    <citation type="submission" date="2018-12" db="EMBL/GenBank/DDBJ databases">
        <authorList>
            <person name="Li S."/>
            <person name="Yang R."/>
            <person name="Chen G."/>
            <person name="Zou L."/>
            <person name="Zhang C."/>
            <person name="Chen Y."/>
            <person name="Liu Z."/>
            <person name="Li Y."/>
            <person name="Yan Y."/>
            <person name="Huang M."/>
            <person name="Chen T."/>
        </authorList>
    </citation>
    <scope>NUCLEOTIDE SEQUENCE [LARGE SCALE GENOMIC DNA]</scope>
    <source>
        <strain evidence="1 2">1257</strain>
    </source>
</reference>
<name>A0A3S8UKA6_9PSED</name>
<accession>A0A3S8UKA6</accession>
<proteinExistence type="predicted"/>
<evidence type="ECO:0000313" key="1">
    <source>
        <dbReference type="EMBL" id="AZL68667.1"/>
    </source>
</evidence>
<gene>
    <name evidence="1" type="ORF">EJA05_13410</name>
</gene>
<sequence>MVIVGVFPLVPVKGFGGRQRFDLRQLTIEQDYLVAITVVVRKLDILAAQRGGGNLKLEREILKKAAVFFAKESR</sequence>
<dbReference type="OrthoDB" id="9810995at2"/>
<dbReference type="Proteomes" id="UP000268230">
    <property type="component" value="Chromosome"/>
</dbReference>
<organism evidence="1 2">
    <name type="scientific">Pseudomonas entomophila</name>
    <dbReference type="NCBI Taxonomy" id="312306"/>
    <lineage>
        <taxon>Bacteria</taxon>
        <taxon>Pseudomonadati</taxon>
        <taxon>Pseudomonadota</taxon>
        <taxon>Gammaproteobacteria</taxon>
        <taxon>Pseudomonadales</taxon>
        <taxon>Pseudomonadaceae</taxon>
        <taxon>Pseudomonas</taxon>
    </lineage>
</organism>
<evidence type="ECO:0000313" key="2">
    <source>
        <dbReference type="Proteomes" id="UP000268230"/>
    </source>
</evidence>